<dbReference type="InterPro" id="IPR002645">
    <property type="entry name" value="STAS_dom"/>
</dbReference>
<dbReference type="SUPFAM" id="SSF52091">
    <property type="entry name" value="SpoIIaa-like"/>
    <property type="match status" value="1"/>
</dbReference>
<gene>
    <name evidence="2" type="ORF">CAP_5156</name>
</gene>
<evidence type="ECO:0000313" key="3">
    <source>
        <dbReference type="Proteomes" id="UP000019678"/>
    </source>
</evidence>
<evidence type="ECO:0000259" key="1">
    <source>
        <dbReference type="PROSITE" id="PS50801"/>
    </source>
</evidence>
<dbReference type="eggNOG" id="COG1366">
    <property type="taxonomic scope" value="Bacteria"/>
</dbReference>
<dbReference type="Gene3D" id="3.30.450.40">
    <property type="match status" value="1"/>
</dbReference>
<feature type="domain" description="STAS" evidence="1">
    <location>
        <begin position="187"/>
        <end position="298"/>
    </location>
</feature>
<dbReference type="InterPro" id="IPR029016">
    <property type="entry name" value="GAF-like_dom_sf"/>
</dbReference>
<dbReference type="Pfam" id="PF13185">
    <property type="entry name" value="GAF_2"/>
    <property type="match status" value="1"/>
</dbReference>
<evidence type="ECO:0000313" key="2">
    <source>
        <dbReference type="EMBL" id="EYF03892.1"/>
    </source>
</evidence>
<protein>
    <submittedName>
        <fullName evidence="2">RsbR, positive regulator of sigma-B</fullName>
    </submittedName>
</protein>
<organism evidence="2 3">
    <name type="scientific">Chondromyces apiculatus DSM 436</name>
    <dbReference type="NCBI Taxonomy" id="1192034"/>
    <lineage>
        <taxon>Bacteria</taxon>
        <taxon>Pseudomonadati</taxon>
        <taxon>Myxococcota</taxon>
        <taxon>Polyangia</taxon>
        <taxon>Polyangiales</taxon>
        <taxon>Polyangiaceae</taxon>
        <taxon>Chondromyces</taxon>
    </lineage>
</organism>
<keyword evidence="3" id="KW-1185">Reference proteome</keyword>
<dbReference type="SMART" id="SM00065">
    <property type="entry name" value="GAF"/>
    <property type="match status" value="1"/>
</dbReference>
<name>A0A017T4F8_9BACT</name>
<dbReference type="Gene3D" id="3.30.750.24">
    <property type="entry name" value="STAS domain"/>
    <property type="match status" value="1"/>
</dbReference>
<comment type="caution">
    <text evidence="2">The sequence shown here is derived from an EMBL/GenBank/DDBJ whole genome shotgun (WGS) entry which is preliminary data.</text>
</comment>
<dbReference type="InterPro" id="IPR003018">
    <property type="entry name" value="GAF"/>
</dbReference>
<dbReference type="PROSITE" id="PS50801">
    <property type="entry name" value="STAS"/>
    <property type="match status" value="1"/>
</dbReference>
<proteinExistence type="predicted"/>
<dbReference type="OrthoDB" id="5496147at2"/>
<dbReference type="InterPro" id="IPR051932">
    <property type="entry name" value="Bact_StressResp_Reg"/>
</dbReference>
<reference evidence="2 3" key="1">
    <citation type="submission" date="2013-05" db="EMBL/GenBank/DDBJ databases">
        <title>Genome assembly of Chondromyces apiculatus DSM 436.</title>
        <authorList>
            <person name="Sharma G."/>
            <person name="Khatri I."/>
            <person name="Kaur C."/>
            <person name="Mayilraj S."/>
            <person name="Subramanian S."/>
        </authorList>
    </citation>
    <scope>NUCLEOTIDE SEQUENCE [LARGE SCALE GENOMIC DNA]</scope>
    <source>
        <strain evidence="2 3">DSM 436</strain>
    </source>
</reference>
<dbReference type="PANTHER" id="PTHR33745">
    <property type="entry name" value="RSBT ANTAGONIST PROTEIN RSBS-RELATED"/>
    <property type="match status" value="1"/>
</dbReference>
<dbReference type="PANTHER" id="PTHR33745:SF1">
    <property type="entry name" value="RSBT ANTAGONIST PROTEIN RSBS"/>
    <property type="match status" value="1"/>
</dbReference>
<dbReference type="AlphaFoldDB" id="A0A017T4F8"/>
<dbReference type="EMBL" id="ASRX01000041">
    <property type="protein sequence ID" value="EYF03892.1"/>
    <property type="molecule type" value="Genomic_DNA"/>
</dbReference>
<dbReference type="CDD" id="cd07041">
    <property type="entry name" value="STAS_RsbR_RsbS_like"/>
    <property type="match status" value="1"/>
</dbReference>
<dbReference type="STRING" id="1192034.CAP_5156"/>
<dbReference type="Pfam" id="PF01740">
    <property type="entry name" value="STAS"/>
    <property type="match status" value="1"/>
</dbReference>
<sequence>MQIGLELISFLAQSASNLAAAGDLASLSSALEALLHGLVPVEYAGFFLNDPCTGKLCMLVATGFSREEREAAERTAMDRHPGWVIRNRQVLHVPDVDQDPEHLTSDSPRSVRVRARMFVPVLTDEGCVGTLGIASSRPHAFNEAHLESLLLIARLGAVAYVNIARFKQLDEQLATIRAQQHELLALSAPVIALDADLLLVPITGRLDPERASRLTERLLAEVTARGAQGVVLDLTGLGSLDAEAIASLARIAAATSLLGSRCVVCGMSPALARDAVALLGSEHRLRATRTLREALSLLAAPPALSLTTAPRR</sequence>
<dbReference type="Proteomes" id="UP000019678">
    <property type="component" value="Unassembled WGS sequence"/>
</dbReference>
<dbReference type="RefSeq" id="WP_052375856.1">
    <property type="nucleotide sequence ID" value="NZ_ASRX01000041.1"/>
</dbReference>
<accession>A0A017T4F8</accession>
<dbReference type="InterPro" id="IPR036513">
    <property type="entry name" value="STAS_dom_sf"/>
</dbReference>
<dbReference type="SUPFAM" id="SSF55781">
    <property type="entry name" value="GAF domain-like"/>
    <property type="match status" value="1"/>
</dbReference>